<feature type="compositionally biased region" description="Low complexity" evidence="1">
    <location>
        <begin position="325"/>
        <end position="346"/>
    </location>
</feature>
<reference evidence="2 3" key="2">
    <citation type="submission" date="2018-11" db="EMBL/GenBank/DDBJ databases">
        <authorList>
            <consortium name="Pathogen Informatics"/>
        </authorList>
    </citation>
    <scope>NUCLEOTIDE SEQUENCE [LARGE SCALE GENOMIC DNA]</scope>
</reference>
<feature type="region of interest" description="Disordered" evidence="1">
    <location>
        <begin position="831"/>
        <end position="854"/>
    </location>
</feature>
<reference evidence="4" key="1">
    <citation type="submission" date="2016-06" db="UniProtKB">
        <authorList>
            <consortium name="WormBaseParasite"/>
        </authorList>
    </citation>
    <scope>IDENTIFICATION</scope>
</reference>
<feature type="region of interest" description="Disordered" evidence="1">
    <location>
        <begin position="1305"/>
        <end position="1336"/>
    </location>
</feature>
<proteinExistence type="predicted"/>
<feature type="region of interest" description="Disordered" evidence="1">
    <location>
        <begin position="1278"/>
        <end position="1297"/>
    </location>
</feature>
<accession>A0A183UQF8</accession>
<feature type="compositionally biased region" description="Polar residues" evidence="1">
    <location>
        <begin position="247"/>
        <end position="256"/>
    </location>
</feature>
<feature type="region of interest" description="Disordered" evidence="1">
    <location>
        <begin position="628"/>
        <end position="660"/>
    </location>
</feature>
<dbReference type="WBParaSite" id="TCNE_0001072801-mRNA-1">
    <property type="protein sequence ID" value="TCNE_0001072801-mRNA-1"/>
    <property type="gene ID" value="TCNE_0001072801"/>
</dbReference>
<feature type="compositionally biased region" description="Low complexity" evidence="1">
    <location>
        <begin position="1447"/>
        <end position="1465"/>
    </location>
</feature>
<feature type="compositionally biased region" description="Basic and acidic residues" evidence="1">
    <location>
        <begin position="1357"/>
        <end position="1369"/>
    </location>
</feature>
<feature type="compositionally biased region" description="Basic residues" evidence="1">
    <location>
        <begin position="634"/>
        <end position="650"/>
    </location>
</feature>
<feature type="compositionally biased region" description="Basic and acidic residues" evidence="1">
    <location>
        <begin position="156"/>
        <end position="165"/>
    </location>
</feature>
<feature type="region of interest" description="Disordered" evidence="1">
    <location>
        <begin position="680"/>
        <end position="701"/>
    </location>
</feature>
<feature type="compositionally biased region" description="Polar residues" evidence="1">
    <location>
        <begin position="561"/>
        <end position="577"/>
    </location>
</feature>
<feature type="region of interest" description="Disordered" evidence="1">
    <location>
        <begin position="156"/>
        <end position="177"/>
    </location>
</feature>
<organism evidence="3 4">
    <name type="scientific">Toxocara canis</name>
    <name type="common">Canine roundworm</name>
    <dbReference type="NCBI Taxonomy" id="6265"/>
    <lineage>
        <taxon>Eukaryota</taxon>
        <taxon>Metazoa</taxon>
        <taxon>Ecdysozoa</taxon>
        <taxon>Nematoda</taxon>
        <taxon>Chromadorea</taxon>
        <taxon>Rhabditida</taxon>
        <taxon>Spirurina</taxon>
        <taxon>Ascaridomorpha</taxon>
        <taxon>Ascaridoidea</taxon>
        <taxon>Toxocaridae</taxon>
        <taxon>Toxocara</taxon>
    </lineage>
</organism>
<feature type="region of interest" description="Disordered" evidence="1">
    <location>
        <begin position="304"/>
        <end position="371"/>
    </location>
</feature>
<feature type="compositionally biased region" description="Basic and acidic residues" evidence="1">
    <location>
        <begin position="687"/>
        <end position="701"/>
    </location>
</feature>
<feature type="region of interest" description="Disordered" evidence="1">
    <location>
        <begin position="1357"/>
        <end position="1389"/>
    </location>
</feature>
<feature type="region of interest" description="Disordered" evidence="1">
    <location>
        <begin position="538"/>
        <end position="609"/>
    </location>
</feature>
<feature type="compositionally biased region" description="Basic and acidic residues" evidence="1">
    <location>
        <begin position="831"/>
        <end position="846"/>
    </location>
</feature>
<feature type="compositionally biased region" description="Polar residues" evidence="1">
    <location>
        <begin position="304"/>
        <end position="324"/>
    </location>
</feature>
<evidence type="ECO:0000256" key="1">
    <source>
        <dbReference type="SAM" id="MobiDB-lite"/>
    </source>
</evidence>
<protein>
    <submittedName>
        <fullName evidence="4">Serine-rich adhesin for platelets</fullName>
    </submittedName>
</protein>
<evidence type="ECO:0000313" key="4">
    <source>
        <dbReference type="WBParaSite" id="TCNE_0001072801-mRNA-1"/>
    </source>
</evidence>
<dbReference type="EMBL" id="UYWY01020597">
    <property type="protein sequence ID" value="VDM42049.1"/>
    <property type="molecule type" value="Genomic_DNA"/>
</dbReference>
<keyword evidence="3" id="KW-1185">Reference proteome</keyword>
<feature type="compositionally biased region" description="Polar residues" evidence="1">
    <location>
        <begin position="196"/>
        <end position="240"/>
    </location>
</feature>
<feature type="region of interest" description="Disordered" evidence="1">
    <location>
        <begin position="471"/>
        <end position="502"/>
    </location>
</feature>
<evidence type="ECO:0000313" key="3">
    <source>
        <dbReference type="Proteomes" id="UP000050794"/>
    </source>
</evidence>
<feature type="region of interest" description="Disordered" evidence="1">
    <location>
        <begin position="1445"/>
        <end position="1474"/>
    </location>
</feature>
<evidence type="ECO:0000313" key="2">
    <source>
        <dbReference type="EMBL" id="VDM42049.1"/>
    </source>
</evidence>
<dbReference type="Proteomes" id="UP000050794">
    <property type="component" value="Unassembled WGS sequence"/>
</dbReference>
<gene>
    <name evidence="2" type="ORF">TCNE_LOCUS10728</name>
</gene>
<sequence>MSVVDETERKDVRRFLQQQANVSTARIAAVAQSNTAQHSSRPILKTIMRAQAPSQLVASNCSIPQKATHSSTLNAVSSSLPQASYLPRSASKVVTIRPSSSAAPSSHSLFKPYDFAQLSNPMAVVYQQLQQQQQHMQQQQQIVTPQQSLVSLSVGRARECDERSSRSPSVSTANGGLDSRYYTQISVPRIRPAVSRSSASTLSQQTHLSNANTLPNASLRMNVTARSTSASIDPTDSNRSCPARQTPIGTGSSSSAHCARYVPVNGYKPGVKGSATPVSNSLGAFTVQEKGDTKQTSSTRCMMSSGMVTGTSGASSDGSVILPQSSVSTSHPVTTNSTPTSTPNVSASHAGPSPRPSILRKVRDPSSAAGSAVRRLVMSDAPSSRPASCASNFSSSTLLPDDARGLLGSKEERNYVLTCSCSTKCASVGGEVRALSATPLCNYEPRSGQLNEANARYVHSAFTENAPAAFSRVGDSPQRASELDTPRKRLRKQQFDSSQAPDKIKMEVSVHVDANKIDYQKEEISLWRLAPAGQVIENSPSLHTKNVEKTKKRRGRPRADSQLTNELPVSSLGSSASAMVIGAPPKSKKPRKSQAGLGTSEANAARGGFVTDEGGGFEARYADGANVSSEMPKRRLHPKVPRSSKGKKAVRPTSETAEAETAAKTLSSFFQEVQRKKNEVSVSSTQEKPRLCEPAEDNEGNRDETAYVEVDCPMEAEDACSLSSDISDVSLDFAPPAKAVLEKVRMLKAAKNSLKAMQRSARERNAMRRLQLKREFLSRSYETASRNNAAPHLVDGACVQKMNNVSTSELCASTIAFYKTLSRICPMRSVGRDTREGSSLRRERGRTPPSLCLSSLPNSAVPTPVYAHSECGASREDTMSPCVASCRALFKAASAQQSGDSELTAVVEVLAAIIDQVVHRVFLFSFSEEIKTGGDEGRCEGISGKVKKKKRRRRTMRSIYIDDSRLVNSAALRLDDAACKEWRSQTKEFECETSEPKIKMEGSRKNDCDKMLALDGEYEEDLLEEQLRELKIAIKDLSRKDYTSHSFTSDPATIFNATHERLLRMERNELENEANTMQLMLDFLQVTNKEAYDQLIDDIEKDYDSDDDQSTREQKRRRRIVAYSVRVPRANPSLPKRDLYNANRSTNFHPTTANINQLFGFGSSYYRGHLSANNPKAYVYLDRKGNRVKERVDVHRFREYEFVPDSEVDDMRLNLNADLMRDEYENELGLMLTQYRFDDPENDFGLMDNERRRAGGSLPCDLGAVNIRERKHREVRRRVSNAASSSEVQTVEEEKEDAMDEQLSTASRCAPQEMTGSKDAKVAQMSPMNVKEEEDDDVEVIGEKMVGVDVELLGVKREPMEETSLRDEPEITDEAASSEKDQGQHESCATATLSQTERLQMARRANNIREMFATLLHTLRVNSYLASVATEVFSDHAREILFDSAQSSVGSGDTSKSPSSSCTDVAGPSKEQRC</sequence>
<feature type="region of interest" description="Disordered" evidence="1">
    <location>
        <begin position="196"/>
        <end position="257"/>
    </location>
</feature>
<name>A0A183UQF8_TOXCA</name>